<dbReference type="InterPro" id="IPR018281">
    <property type="entry name" value="Ribosomal_eS1_CS"/>
</dbReference>
<dbReference type="PANTHER" id="PTHR11830">
    <property type="entry name" value="40S RIBOSOMAL PROTEIN S3A"/>
    <property type="match status" value="1"/>
</dbReference>
<name>A0A7S1TBR4_9RHOD</name>
<dbReference type="GO" id="GO:0003735">
    <property type="term" value="F:structural constituent of ribosome"/>
    <property type="evidence" value="ECO:0007669"/>
    <property type="project" value="UniProtKB-UniRule"/>
</dbReference>
<protein>
    <recommendedName>
        <fullName evidence="5">Small ribosomal subunit protein eS1</fullName>
    </recommendedName>
</protein>
<sequence length="267" mass="30253">MAVGKNKRLSKKGKGQKKRAGDPFSKKEWYDVKAPSMFTVRQAGKTLVSKTQGTKIASEGLKGRVFEVSLADLNKDEDLAYRKIRLKCEEVEGKNCLTNFYGMDFTRDKLCGLVRKWQSLIEAHVDVKTTDGFSLRLFCIAFTKRRQQQVKKTTYAQSSKVRAIRKKMVELMVKEASACDLRELVLKFVPEVIGKEIEKICSRIYPLQNVYIRKVKMLKAPKFDISKLMELHGDSGTTEDTGMKIDSDVPVSSLEQTVENAEPIPGM</sequence>
<feature type="compositionally biased region" description="Basic residues" evidence="7">
    <location>
        <begin position="1"/>
        <end position="18"/>
    </location>
</feature>
<dbReference type="PROSITE" id="PS01191">
    <property type="entry name" value="RIBOSOMAL_S3AE"/>
    <property type="match status" value="1"/>
</dbReference>
<comment type="subcellular location">
    <subcellularLocation>
        <location evidence="1 5">Cytoplasm</location>
    </subcellularLocation>
</comment>
<evidence type="ECO:0000256" key="6">
    <source>
        <dbReference type="RuleBase" id="RU000668"/>
    </source>
</evidence>
<evidence type="ECO:0000256" key="1">
    <source>
        <dbReference type="ARBA" id="ARBA00004496"/>
    </source>
</evidence>
<feature type="region of interest" description="Disordered" evidence="7">
    <location>
        <begin position="1"/>
        <end position="26"/>
    </location>
</feature>
<dbReference type="GO" id="GO:0022627">
    <property type="term" value="C:cytosolic small ribosomal subunit"/>
    <property type="evidence" value="ECO:0007669"/>
    <property type="project" value="UniProtKB-UniRule"/>
</dbReference>
<dbReference type="EMBL" id="HBGH01007287">
    <property type="protein sequence ID" value="CAD9231829.1"/>
    <property type="molecule type" value="Transcribed_RNA"/>
</dbReference>
<evidence type="ECO:0000256" key="7">
    <source>
        <dbReference type="SAM" id="MobiDB-lite"/>
    </source>
</evidence>
<organism evidence="8">
    <name type="scientific">Compsopogon caeruleus</name>
    <dbReference type="NCBI Taxonomy" id="31354"/>
    <lineage>
        <taxon>Eukaryota</taxon>
        <taxon>Rhodophyta</taxon>
        <taxon>Compsopogonophyceae</taxon>
        <taxon>Compsopogonales</taxon>
        <taxon>Compsopogonaceae</taxon>
        <taxon>Compsopogon</taxon>
    </lineage>
</organism>
<feature type="initiator methionine" description="Removed" evidence="5">
    <location>
        <position position="1"/>
    </location>
</feature>
<keyword evidence="2 5" id="KW-0963">Cytoplasm</keyword>
<keyword evidence="4 5" id="KW-0687">Ribonucleoprotein</keyword>
<dbReference type="InterPro" id="IPR027500">
    <property type="entry name" value="Ribosomal_eS1_euk"/>
</dbReference>
<dbReference type="HAMAP" id="MF_03122">
    <property type="entry name" value="Ribosomal_eS1_euk"/>
    <property type="match status" value="1"/>
</dbReference>
<evidence type="ECO:0000256" key="3">
    <source>
        <dbReference type="ARBA" id="ARBA00022980"/>
    </source>
</evidence>
<gene>
    <name evidence="8" type="ORF">CCAE0312_LOCUS3910</name>
</gene>
<dbReference type="GO" id="GO:0006412">
    <property type="term" value="P:translation"/>
    <property type="evidence" value="ECO:0007669"/>
    <property type="project" value="UniProtKB-UniRule"/>
</dbReference>
<dbReference type="AlphaFoldDB" id="A0A7S1TBR4"/>
<dbReference type="SMART" id="SM01397">
    <property type="entry name" value="Ribosomal_S3Ae"/>
    <property type="match status" value="1"/>
</dbReference>
<keyword evidence="3 5" id="KW-0689">Ribosomal protein</keyword>
<proteinExistence type="inferred from homology"/>
<evidence type="ECO:0000256" key="5">
    <source>
        <dbReference type="HAMAP-Rule" id="MF_03122"/>
    </source>
</evidence>
<dbReference type="InterPro" id="IPR001593">
    <property type="entry name" value="Ribosomal_eS1"/>
</dbReference>
<accession>A0A7S1TBR4</accession>
<comment type="subunit">
    <text evidence="5">Component of the small ribosomal subunit. Mature ribosomes consist of a small (40S) and a large (60S) subunit. The 40S subunit contains about 33 different proteins and 1 molecule of RNA (18S). The 60S subunit contains about 49 different proteins and 3 molecules of RNA (25S, 5.8S and 5S).</text>
</comment>
<evidence type="ECO:0000313" key="8">
    <source>
        <dbReference type="EMBL" id="CAD9231829.1"/>
    </source>
</evidence>
<evidence type="ECO:0000256" key="2">
    <source>
        <dbReference type="ARBA" id="ARBA00022490"/>
    </source>
</evidence>
<reference evidence="8" key="1">
    <citation type="submission" date="2021-01" db="EMBL/GenBank/DDBJ databases">
        <authorList>
            <person name="Corre E."/>
            <person name="Pelletier E."/>
            <person name="Niang G."/>
            <person name="Scheremetjew M."/>
            <person name="Finn R."/>
            <person name="Kale V."/>
            <person name="Holt S."/>
            <person name="Cochrane G."/>
            <person name="Meng A."/>
            <person name="Brown T."/>
            <person name="Cohen L."/>
        </authorList>
    </citation>
    <scope>NUCLEOTIDE SEQUENCE</scope>
    <source>
        <strain evidence="8">SAG 36.94</strain>
    </source>
</reference>
<comment type="similarity">
    <text evidence="5 6">Belongs to the eukaryotic ribosomal protein eS1 family.</text>
</comment>
<dbReference type="Pfam" id="PF01015">
    <property type="entry name" value="Ribosomal_S3Ae"/>
    <property type="match status" value="1"/>
</dbReference>
<evidence type="ECO:0000256" key="4">
    <source>
        <dbReference type="ARBA" id="ARBA00023274"/>
    </source>
</evidence>